<dbReference type="KEGG" id="cqu:CpipJ_CPIJ019654"/>
<dbReference type="VEuPathDB" id="VectorBase:CPIJ019654"/>
<feature type="compositionally biased region" description="Basic and acidic residues" evidence="1">
    <location>
        <begin position="141"/>
        <end position="158"/>
    </location>
</feature>
<protein>
    <submittedName>
        <fullName evidence="2 3">Proteasome subunit alpha type</fullName>
    </submittedName>
</protein>
<proteinExistence type="predicted"/>
<dbReference type="HOGENOM" id="CLU_991286_0_0_1"/>
<dbReference type="GO" id="GO:0000502">
    <property type="term" value="C:proteasome complex"/>
    <property type="evidence" value="ECO:0007669"/>
    <property type="project" value="UniProtKB-KW"/>
</dbReference>
<evidence type="ECO:0000313" key="4">
    <source>
        <dbReference type="Proteomes" id="UP000002320"/>
    </source>
</evidence>
<feature type="region of interest" description="Disordered" evidence="1">
    <location>
        <begin position="127"/>
        <end position="158"/>
    </location>
</feature>
<accession>B0XJS2</accession>
<evidence type="ECO:0000313" key="3">
    <source>
        <dbReference type="EnsemblMetazoa" id="CPIJ019654-PA"/>
    </source>
</evidence>
<feature type="region of interest" description="Disordered" evidence="1">
    <location>
        <begin position="260"/>
        <end position="281"/>
    </location>
</feature>
<evidence type="ECO:0000256" key="1">
    <source>
        <dbReference type="SAM" id="MobiDB-lite"/>
    </source>
</evidence>
<dbReference type="InParanoid" id="B0XJS2"/>
<keyword evidence="4" id="KW-1185">Reference proteome</keyword>
<organism>
    <name type="scientific">Culex quinquefasciatus</name>
    <name type="common">Southern house mosquito</name>
    <name type="synonym">Culex pungens</name>
    <dbReference type="NCBI Taxonomy" id="7176"/>
    <lineage>
        <taxon>Eukaryota</taxon>
        <taxon>Metazoa</taxon>
        <taxon>Ecdysozoa</taxon>
        <taxon>Arthropoda</taxon>
        <taxon>Hexapoda</taxon>
        <taxon>Insecta</taxon>
        <taxon>Pterygota</taxon>
        <taxon>Neoptera</taxon>
        <taxon>Endopterygota</taxon>
        <taxon>Diptera</taxon>
        <taxon>Nematocera</taxon>
        <taxon>Culicoidea</taxon>
        <taxon>Culicidae</taxon>
        <taxon>Culicinae</taxon>
        <taxon>Culicini</taxon>
        <taxon>Culex</taxon>
        <taxon>Culex</taxon>
    </lineage>
</organism>
<dbReference type="EnsemblMetazoa" id="CPIJ019654-RA">
    <property type="protein sequence ID" value="CPIJ019654-PA"/>
    <property type="gene ID" value="CPIJ019654"/>
</dbReference>
<dbReference type="EMBL" id="DS233584">
    <property type="protein sequence ID" value="EDS30635.1"/>
    <property type="molecule type" value="Genomic_DNA"/>
</dbReference>
<gene>
    <name evidence="3" type="primary">6053877</name>
    <name evidence="2" type="ORF">CpipJ_CPIJ019654</name>
</gene>
<keyword evidence="2" id="KW-0647">Proteasome</keyword>
<dbReference type="AlphaFoldDB" id="B0XJS2"/>
<reference evidence="3" key="2">
    <citation type="submission" date="2020-05" db="UniProtKB">
        <authorList>
            <consortium name="EnsemblMetazoa"/>
        </authorList>
    </citation>
    <scope>IDENTIFICATION</scope>
    <source>
        <strain evidence="3">JHB</strain>
    </source>
</reference>
<reference evidence="2" key="1">
    <citation type="submission" date="2007-03" db="EMBL/GenBank/DDBJ databases">
        <title>Annotation of Culex pipiens quinquefasciatus.</title>
        <authorList>
            <consortium name="The Broad Institute Genome Sequencing Platform"/>
            <person name="Atkinson P.W."/>
            <person name="Hemingway J."/>
            <person name="Christensen B.M."/>
            <person name="Higgs S."/>
            <person name="Kodira C."/>
            <person name="Hannick L."/>
            <person name="Megy K."/>
            <person name="O'Leary S."/>
            <person name="Pearson M."/>
            <person name="Haas B.J."/>
            <person name="Mauceli E."/>
            <person name="Wortman J.R."/>
            <person name="Lee N.H."/>
            <person name="Guigo R."/>
            <person name="Stanke M."/>
            <person name="Alvarado L."/>
            <person name="Amedeo P."/>
            <person name="Antoine C.H."/>
            <person name="Arensburger P."/>
            <person name="Bidwell S.L."/>
            <person name="Crawford M."/>
            <person name="Camaro F."/>
            <person name="Devon K."/>
            <person name="Engels R."/>
            <person name="Hammond M."/>
            <person name="Howarth C."/>
            <person name="Koehrsen M."/>
            <person name="Lawson D."/>
            <person name="Montgomery P."/>
            <person name="Nene V."/>
            <person name="Nusbaum C."/>
            <person name="Puiu D."/>
            <person name="Romero-Severson J."/>
            <person name="Severson D.W."/>
            <person name="Shumway M."/>
            <person name="Sisk P."/>
            <person name="Stolte C."/>
            <person name="Zeng Q."/>
            <person name="Eisenstadt E."/>
            <person name="Fraser-Liggett C."/>
            <person name="Strausberg R."/>
            <person name="Galagan J."/>
            <person name="Birren B."/>
            <person name="Collins F.H."/>
        </authorList>
    </citation>
    <scope>NUCLEOTIDE SEQUENCE [LARGE SCALE GENOMIC DNA]</scope>
    <source>
        <strain evidence="2">JHB</strain>
    </source>
</reference>
<sequence>MSGRSQGRRNKRKFSNLARLKELADFLYPFFRVFVSIADLSKRRVRATVGSSCSGNLLQVPIIPSTTFPVAHGPVKDDVKTTGLSNEGGQQIFQEFYLQTMTIRSALETETERPSPKSANKACEIVESGADTPMPSPSVSRQRDGVDRTTDKQKNDSPVHHLVVFRHDKKENNQLLPVKENIPPATLQSTTAAWSRDTHVPIVPRRWPPSLPIARADPVPNGGRFQLFRRHQAIFRGVQHTSLSVLVITAAVGANDSLTSGSSSLHHPQYQCQDQHSLQQQ</sequence>
<evidence type="ECO:0000313" key="2">
    <source>
        <dbReference type="EMBL" id="EDS30635.1"/>
    </source>
</evidence>
<name>B0XJS2_CULQU</name>
<dbReference type="Proteomes" id="UP000002320">
    <property type="component" value="Unassembled WGS sequence"/>
</dbReference>